<evidence type="ECO:0000313" key="1">
    <source>
        <dbReference type="EMBL" id="KAJ1176884.1"/>
    </source>
</evidence>
<gene>
    <name evidence="1" type="ORF">NDU88_002151</name>
</gene>
<protein>
    <submittedName>
        <fullName evidence="1">Uncharacterized protein</fullName>
    </submittedName>
</protein>
<comment type="caution">
    <text evidence="1">The sequence shown here is derived from an EMBL/GenBank/DDBJ whole genome shotgun (WGS) entry which is preliminary data.</text>
</comment>
<reference evidence="1" key="1">
    <citation type="journal article" date="2022" name="bioRxiv">
        <title>Sequencing and chromosome-scale assembly of the giantPleurodeles waltlgenome.</title>
        <authorList>
            <person name="Brown T."/>
            <person name="Elewa A."/>
            <person name="Iarovenko S."/>
            <person name="Subramanian E."/>
            <person name="Araus A.J."/>
            <person name="Petzold A."/>
            <person name="Susuki M."/>
            <person name="Suzuki K.-i.T."/>
            <person name="Hayashi T."/>
            <person name="Toyoda A."/>
            <person name="Oliveira C."/>
            <person name="Osipova E."/>
            <person name="Leigh N.D."/>
            <person name="Simon A."/>
            <person name="Yun M.H."/>
        </authorList>
    </citation>
    <scope>NUCLEOTIDE SEQUENCE</scope>
    <source>
        <strain evidence="1">20211129_DDA</strain>
        <tissue evidence="1">Liver</tissue>
    </source>
</reference>
<accession>A0AAV7TK02</accession>
<feature type="non-terminal residue" evidence="1">
    <location>
        <position position="146"/>
    </location>
</feature>
<feature type="non-terminal residue" evidence="1">
    <location>
        <position position="1"/>
    </location>
</feature>
<dbReference type="AlphaFoldDB" id="A0AAV7TK02"/>
<name>A0AAV7TK02_PLEWA</name>
<dbReference type="Proteomes" id="UP001066276">
    <property type="component" value="Chromosome 3_2"/>
</dbReference>
<keyword evidence="2" id="KW-1185">Reference proteome</keyword>
<dbReference type="EMBL" id="JANPWB010000006">
    <property type="protein sequence ID" value="KAJ1176884.1"/>
    <property type="molecule type" value="Genomic_DNA"/>
</dbReference>
<proteinExistence type="predicted"/>
<sequence length="146" mass="16275">RNLQEIWSLNFGRAMMWLSEKVKLWASLPLSLTGRIALTKMIVLPKFLYLFVNIPIPLTSHFFATLRSCLVALVWAGGQARVAWDTLALPLRQGGLGAPDMKLYTLCAQAQFLHFWTHPVPFQPHVAVERDVVAPLPLGVAICAKA</sequence>
<dbReference type="PANTHER" id="PTHR31635">
    <property type="entry name" value="REVERSE TRANSCRIPTASE DOMAIN-CONTAINING PROTEIN-RELATED"/>
    <property type="match status" value="1"/>
</dbReference>
<organism evidence="1 2">
    <name type="scientific">Pleurodeles waltl</name>
    <name type="common">Iberian ribbed newt</name>
    <dbReference type="NCBI Taxonomy" id="8319"/>
    <lineage>
        <taxon>Eukaryota</taxon>
        <taxon>Metazoa</taxon>
        <taxon>Chordata</taxon>
        <taxon>Craniata</taxon>
        <taxon>Vertebrata</taxon>
        <taxon>Euteleostomi</taxon>
        <taxon>Amphibia</taxon>
        <taxon>Batrachia</taxon>
        <taxon>Caudata</taxon>
        <taxon>Salamandroidea</taxon>
        <taxon>Salamandridae</taxon>
        <taxon>Pleurodelinae</taxon>
        <taxon>Pleurodeles</taxon>
    </lineage>
</organism>
<dbReference type="PANTHER" id="PTHR31635:SF196">
    <property type="entry name" value="REVERSE TRANSCRIPTASE DOMAIN-CONTAINING PROTEIN-RELATED"/>
    <property type="match status" value="1"/>
</dbReference>
<evidence type="ECO:0000313" key="2">
    <source>
        <dbReference type="Proteomes" id="UP001066276"/>
    </source>
</evidence>